<evidence type="ECO:0000313" key="91">
    <source>
        <dbReference type="EMBL" id="CAI0457346.1"/>
    </source>
</evidence>
<dbReference type="EMBL" id="CAMGYJ010000002">
    <property type="protein sequence ID" value="CAI0385189.1"/>
    <property type="molecule type" value="Genomic_DNA"/>
</dbReference>
<evidence type="ECO:0000313" key="82">
    <source>
        <dbReference type="EMBL" id="CAI0445765.1"/>
    </source>
</evidence>
<evidence type="ECO:0000313" key="52">
    <source>
        <dbReference type="EMBL" id="CAI0420597.1"/>
    </source>
</evidence>
<dbReference type="EMBL" id="CAMGYJ010000011">
    <property type="protein sequence ID" value="CAI0559818.1"/>
    <property type="molecule type" value="Genomic_DNA"/>
</dbReference>
<evidence type="ECO:0000313" key="83">
    <source>
        <dbReference type="EMBL" id="CAI0445851.1"/>
    </source>
</evidence>
<evidence type="ECO:0000313" key="130">
    <source>
        <dbReference type="EMBL" id="CAI0549517.1"/>
    </source>
</evidence>
<dbReference type="EMBL" id="CAMGYJ010000005">
    <property type="protein sequence ID" value="CAI0427062.1"/>
    <property type="molecule type" value="Genomic_DNA"/>
</dbReference>
<evidence type="ECO:0000313" key="16">
    <source>
        <dbReference type="EMBL" id="CAI0383497.1"/>
    </source>
</evidence>
<dbReference type="EMBL" id="CAMGYJ010000011">
    <property type="protein sequence ID" value="CAI0559820.1"/>
    <property type="molecule type" value="Genomic_DNA"/>
</dbReference>
<dbReference type="EMBL" id="CAMGYJ010000008">
    <property type="protein sequence ID" value="CAI0461252.1"/>
    <property type="molecule type" value="Genomic_DNA"/>
</dbReference>
<dbReference type="EMBL" id="CAMGYJ010000003">
    <property type="protein sequence ID" value="CAI0388905.1"/>
    <property type="molecule type" value="Genomic_DNA"/>
</dbReference>
<dbReference type="EMBL" id="CAMGYJ010000002">
    <property type="protein sequence ID" value="CAI0383497.1"/>
    <property type="molecule type" value="Genomic_DNA"/>
</dbReference>
<dbReference type="EMBL" id="CAMGYJ010000005">
    <property type="protein sequence ID" value="CAI0426786.1"/>
    <property type="molecule type" value="Genomic_DNA"/>
</dbReference>
<dbReference type="EMBL" id="CAMGYJ010000004">
    <property type="protein sequence ID" value="CAI0401280.1"/>
    <property type="molecule type" value="Genomic_DNA"/>
</dbReference>
<dbReference type="EMBL" id="CAMGYJ010000008">
    <property type="protein sequence ID" value="CAI0464839.1"/>
    <property type="molecule type" value="Genomic_DNA"/>
</dbReference>
<evidence type="ECO:0000313" key="7">
    <source>
        <dbReference type="EMBL" id="CAI0380420.1"/>
    </source>
</evidence>
<dbReference type="EMBL" id="CAMGYJ010000009">
    <property type="protein sequence ID" value="CAI0545506.1"/>
    <property type="molecule type" value="Genomic_DNA"/>
</dbReference>
<dbReference type="EMBL" id="CAMGYJ010000002">
    <property type="protein sequence ID" value="CAI0380133.1"/>
    <property type="molecule type" value="Genomic_DNA"/>
</dbReference>
<dbReference type="EMBL" id="CAMGYJ010000004">
    <property type="protein sequence ID" value="CAI0399419.1"/>
    <property type="molecule type" value="Genomic_DNA"/>
</dbReference>
<dbReference type="EMBL" id="CAMGYJ010000011">
    <property type="protein sequence ID" value="CAI0559143.1"/>
    <property type="molecule type" value="Genomic_DNA"/>
</dbReference>
<dbReference type="EMBL" id="CAMGYJ010000010">
    <property type="protein sequence ID" value="CAI0550866.1"/>
    <property type="molecule type" value="Genomic_DNA"/>
</dbReference>
<evidence type="ECO:0000313" key="54">
    <source>
        <dbReference type="EMBL" id="CAI0421941.1"/>
    </source>
</evidence>
<evidence type="ECO:0000313" key="123">
    <source>
        <dbReference type="EMBL" id="CAI0544853.1"/>
    </source>
</evidence>
<evidence type="ECO:0000313" key="44">
    <source>
        <dbReference type="EMBL" id="CAI0403728.1"/>
    </source>
</evidence>
<evidence type="ECO:0000313" key="107">
    <source>
        <dbReference type="EMBL" id="CAI0464463.1"/>
    </source>
</evidence>
<dbReference type="EMBL" id="CAMGYJ010000008">
    <property type="protein sequence ID" value="CAI0458808.1"/>
    <property type="molecule type" value="Genomic_DNA"/>
</dbReference>
<dbReference type="EMBL" id="CAMGYJ010000005">
    <property type="protein sequence ID" value="CAI0424855.1"/>
    <property type="molecule type" value="Genomic_DNA"/>
</dbReference>
<dbReference type="EMBL" id="CAMGYJ010000008">
    <property type="protein sequence ID" value="CAI0463649.1"/>
    <property type="molecule type" value="Genomic_DNA"/>
</dbReference>
<evidence type="ECO:0000313" key="148">
    <source>
        <dbReference type="EMBL" id="CAI0560191.1"/>
    </source>
</evidence>
<evidence type="ECO:0000313" key="60">
    <source>
        <dbReference type="EMBL" id="CAI0425251.1"/>
    </source>
</evidence>
<evidence type="ECO:0000313" key="111">
    <source>
        <dbReference type="EMBL" id="CAI0464956.1"/>
    </source>
</evidence>
<evidence type="ECO:0000313" key="69">
    <source>
        <dbReference type="EMBL" id="CAI0430828.1"/>
    </source>
</evidence>
<dbReference type="EMBL" id="CAMGYJ010000009">
    <property type="protein sequence ID" value="CAI0472982.1"/>
    <property type="molecule type" value="Genomic_DNA"/>
</dbReference>
<evidence type="ECO:0000313" key="35">
    <source>
        <dbReference type="EMBL" id="CAI0399935.1"/>
    </source>
</evidence>
<evidence type="ECO:0000313" key="55">
    <source>
        <dbReference type="EMBL" id="CAI0422943.1"/>
    </source>
</evidence>
<evidence type="ECO:0000313" key="1">
    <source>
        <dbReference type="EMBL" id="CAI0376525.1"/>
    </source>
</evidence>
<dbReference type="EMBL" id="CAMGYJ010000010">
    <property type="protein sequence ID" value="CAI0550412.1"/>
    <property type="molecule type" value="Genomic_DNA"/>
</dbReference>
<protein>
    <submittedName>
        <fullName evidence="51">Uncharacterized protein</fullName>
    </submittedName>
</protein>
<evidence type="ECO:0000313" key="99">
    <source>
        <dbReference type="EMBL" id="CAI0461710.1"/>
    </source>
</evidence>
<evidence type="ECO:0000313" key="138">
    <source>
        <dbReference type="EMBL" id="CAI0552303.1"/>
    </source>
</evidence>
<evidence type="ECO:0000313" key="112">
    <source>
        <dbReference type="EMBL" id="CAI0472982.1"/>
    </source>
</evidence>
<dbReference type="EMBL" id="CAMGYJ010000011">
    <property type="protein sequence ID" value="CAI0560191.1"/>
    <property type="molecule type" value="Genomic_DNA"/>
</dbReference>
<evidence type="ECO:0000313" key="8">
    <source>
        <dbReference type="EMBL" id="CAI0380563.1"/>
    </source>
</evidence>
<sequence length="10" mass="1177">MEKGDPLFQL</sequence>
<evidence type="ECO:0000313" key="80">
    <source>
        <dbReference type="EMBL" id="CAI0445033.1"/>
    </source>
</evidence>
<evidence type="ECO:0000313" key="147">
    <source>
        <dbReference type="EMBL" id="CAI0559820.1"/>
    </source>
</evidence>
<evidence type="ECO:0000313" key="10">
    <source>
        <dbReference type="EMBL" id="CAI0380904.1"/>
    </source>
</evidence>
<evidence type="ECO:0000313" key="73">
    <source>
        <dbReference type="EMBL" id="CAI0433871.1"/>
    </source>
</evidence>
<dbReference type="EMBL" id="CAMGYJ010000005">
    <property type="protein sequence ID" value="CAI0413285.1"/>
    <property type="molecule type" value="Genomic_DNA"/>
</dbReference>
<evidence type="ECO:0000313" key="131">
    <source>
        <dbReference type="EMBL" id="CAI0549754.1"/>
    </source>
</evidence>
<evidence type="ECO:0000313" key="66">
    <source>
        <dbReference type="EMBL" id="CAI0429613.1"/>
    </source>
</evidence>
<dbReference type="EMBL" id="CAMGYJ010000008">
    <property type="protein sequence ID" value="CAI0461710.1"/>
    <property type="molecule type" value="Genomic_DNA"/>
</dbReference>
<dbReference type="EMBL" id="CAMGYJ010000011">
    <property type="protein sequence ID" value="CAI0558553.1"/>
    <property type="molecule type" value="Genomic_DNA"/>
</dbReference>
<dbReference type="EMBL" id="CAMGYJ010000004">
    <property type="protein sequence ID" value="CAI0403525.1"/>
    <property type="molecule type" value="Genomic_DNA"/>
</dbReference>
<evidence type="ECO:0000313" key="43">
    <source>
        <dbReference type="EMBL" id="CAI0403525.1"/>
    </source>
</evidence>
<evidence type="ECO:0000313" key="18">
    <source>
        <dbReference type="EMBL" id="CAI0384043.1"/>
    </source>
</evidence>
<dbReference type="EMBL" id="CAMGYJ010000006">
    <property type="protein sequence ID" value="CAI0436364.1"/>
    <property type="molecule type" value="Genomic_DNA"/>
</dbReference>
<evidence type="ECO:0000313" key="23">
    <source>
        <dbReference type="EMBL" id="CAI0388746.1"/>
    </source>
</evidence>
<dbReference type="EMBL" id="CAMGYJ010000002">
    <property type="protein sequence ID" value="CAI0380099.1"/>
    <property type="molecule type" value="Genomic_DNA"/>
</dbReference>
<evidence type="ECO:0000313" key="9">
    <source>
        <dbReference type="EMBL" id="CAI0380614.1"/>
    </source>
</evidence>
<evidence type="ECO:0000313" key="105">
    <source>
        <dbReference type="EMBL" id="CAI0464163.1"/>
    </source>
</evidence>
<evidence type="ECO:0000313" key="139">
    <source>
        <dbReference type="EMBL" id="CAI0553555.1"/>
    </source>
</evidence>
<evidence type="ECO:0000313" key="103">
    <source>
        <dbReference type="EMBL" id="CAI0463649.1"/>
    </source>
</evidence>
<evidence type="ECO:0000313" key="64">
    <source>
        <dbReference type="EMBL" id="CAI0427323.1"/>
    </source>
</evidence>
<evidence type="ECO:0000313" key="84">
    <source>
        <dbReference type="EMBL" id="CAI0446131.1"/>
    </source>
</evidence>
<dbReference type="EMBL" id="CAMGYJ010000006">
    <property type="protein sequence ID" value="CAI0429783.1"/>
    <property type="molecule type" value="Genomic_DNA"/>
</dbReference>
<evidence type="ECO:0000313" key="142">
    <source>
        <dbReference type="EMBL" id="CAI0558553.1"/>
    </source>
</evidence>
<dbReference type="EMBL" id="CAMGYJ010000004">
    <property type="protein sequence ID" value="CAI0403728.1"/>
    <property type="molecule type" value="Genomic_DNA"/>
</dbReference>
<dbReference type="EMBL" id="CAMGYJ010000007">
    <property type="protein sequence ID" value="CAI0447228.1"/>
    <property type="molecule type" value="Genomic_DNA"/>
</dbReference>
<evidence type="ECO:0000313" key="34">
    <source>
        <dbReference type="EMBL" id="CAI0399887.1"/>
    </source>
</evidence>
<dbReference type="EMBL" id="CAMGYJ010000002">
    <property type="protein sequence ID" value="CAI0381847.1"/>
    <property type="molecule type" value="Genomic_DNA"/>
</dbReference>
<dbReference type="EMBL" id="CAMGYJ010000004">
    <property type="protein sequence ID" value="CAI0402836.1"/>
    <property type="molecule type" value="Genomic_DNA"/>
</dbReference>
<evidence type="ECO:0000313" key="25">
    <source>
        <dbReference type="EMBL" id="CAI0389625.1"/>
    </source>
</evidence>
<dbReference type="EMBL" id="CAMGYJ010000008">
    <property type="protein sequence ID" value="CAI0461334.1"/>
    <property type="molecule type" value="Genomic_DNA"/>
</dbReference>
<dbReference type="EMBL" id="CAMGYJ010000011">
    <property type="protein sequence ID" value="CAI0559471.1"/>
    <property type="molecule type" value="Genomic_DNA"/>
</dbReference>
<evidence type="ECO:0000313" key="51">
    <source>
        <dbReference type="EMBL" id="CAI0420426.1"/>
    </source>
</evidence>
<dbReference type="EMBL" id="CAMGYJ010000008">
    <property type="protein sequence ID" value="CAI0453657.1"/>
    <property type="molecule type" value="Genomic_DNA"/>
</dbReference>
<evidence type="ECO:0000313" key="61">
    <source>
        <dbReference type="EMBL" id="CAI0426786.1"/>
    </source>
</evidence>
<evidence type="ECO:0000313" key="86">
    <source>
        <dbReference type="EMBL" id="CAI0447228.1"/>
    </source>
</evidence>
<evidence type="ECO:0000313" key="154">
    <source>
        <dbReference type="EMBL" id="CAI0627755.1"/>
    </source>
</evidence>
<dbReference type="EMBL" id="CAMGYJ010000006">
    <property type="protein sequence ID" value="CAI0433408.1"/>
    <property type="molecule type" value="Genomic_DNA"/>
</dbReference>
<evidence type="ECO:0000313" key="97">
    <source>
        <dbReference type="EMBL" id="CAI0461252.1"/>
    </source>
</evidence>
<dbReference type="EMBL" id="CAMGYJ010000006">
    <property type="protein sequence ID" value="CAI0429613.1"/>
    <property type="molecule type" value="Genomic_DNA"/>
</dbReference>
<dbReference type="EMBL" id="CAMGYJ010000003">
    <property type="protein sequence ID" value="CAI0393204.1"/>
    <property type="molecule type" value="Genomic_DNA"/>
</dbReference>
<dbReference type="EMBL" id="CAMGYJ010000009">
    <property type="protein sequence ID" value="CAI0540536.1"/>
    <property type="molecule type" value="Genomic_DNA"/>
</dbReference>
<evidence type="ECO:0000313" key="50">
    <source>
        <dbReference type="EMBL" id="CAI0420423.1"/>
    </source>
</evidence>
<evidence type="ECO:0000313" key="65">
    <source>
        <dbReference type="EMBL" id="CAI0428635.1"/>
    </source>
</evidence>
<evidence type="ECO:0000313" key="33">
    <source>
        <dbReference type="EMBL" id="CAI0399419.1"/>
    </source>
</evidence>
<dbReference type="EMBL" id="CAMGYJ010000009">
    <property type="protein sequence ID" value="CAI0544853.1"/>
    <property type="molecule type" value="Genomic_DNA"/>
</dbReference>
<dbReference type="EMBL" id="CAMGYJ010000002">
    <property type="protein sequence ID" value="CAI0386704.1"/>
    <property type="molecule type" value="Genomic_DNA"/>
</dbReference>
<dbReference type="EMBL" id="CAMGYJ010000002">
    <property type="protein sequence ID" value="CAI0383822.1"/>
    <property type="molecule type" value="Genomic_DNA"/>
</dbReference>
<evidence type="ECO:0000313" key="81">
    <source>
        <dbReference type="EMBL" id="CAI0445511.1"/>
    </source>
</evidence>
<dbReference type="EMBL" id="CAMGYJ010000006">
    <property type="protein sequence ID" value="CAI0431919.1"/>
    <property type="molecule type" value="Genomic_DNA"/>
</dbReference>
<dbReference type="EMBL" id="CAMGYJ010000004">
    <property type="protein sequence ID" value="CAI0399935.1"/>
    <property type="molecule type" value="Genomic_DNA"/>
</dbReference>
<evidence type="ECO:0000313" key="85">
    <source>
        <dbReference type="EMBL" id="CAI0446221.1"/>
    </source>
</evidence>
<evidence type="ECO:0000313" key="87">
    <source>
        <dbReference type="EMBL" id="CAI0448578.1"/>
    </source>
</evidence>
<dbReference type="EMBL" id="CAMGYJ010000002">
    <property type="protein sequence ID" value="CAI0383489.1"/>
    <property type="molecule type" value="Genomic_DNA"/>
</dbReference>
<evidence type="ECO:0000313" key="20">
    <source>
        <dbReference type="EMBL" id="CAI0385189.1"/>
    </source>
</evidence>
<dbReference type="EMBL" id="CAMGYJ010000005">
    <property type="protein sequence ID" value="CAI0424313.1"/>
    <property type="molecule type" value="Genomic_DNA"/>
</dbReference>
<dbReference type="EMBL" id="CAMGYJ010000008">
    <property type="protein sequence ID" value="CAI0464534.1"/>
    <property type="molecule type" value="Genomic_DNA"/>
</dbReference>
<evidence type="ECO:0000313" key="146">
    <source>
        <dbReference type="EMBL" id="CAI0559818.1"/>
    </source>
</evidence>
<dbReference type="EMBL" id="CAMGYJ010000004">
    <property type="protein sequence ID" value="CAI0400692.1"/>
    <property type="molecule type" value="Genomic_DNA"/>
</dbReference>
<evidence type="ECO:0000313" key="47">
    <source>
        <dbReference type="EMBL" id="CAI0419564.1"/>
    </source>
</evidence>
<evidence type="ECO:0000313" key="98">
    <source>
        <dbReference type="EMBL" id="CAI0461334.1"/>
    </source>
</evidence>
<evidence type="ECO:0000313" key="93">
    <source>
        <dbReference type="EMBL" id="CAI0458808.1"/>
    </source>
</evidence>
<dbReference type="EMBL" id="CAMGYJ010000003">
    <property type="protein sequence ID" value="CAI0390189.1"/>
    <property type="molecule type" value="Genomic_DNA"/>
</dbReference>
<dbReference type="EMBL" id="CAMGYJ010000007">
    <property type="protein sequence ID" value="CAI0446221.1"/>
    <property type="molecule type" value="Genomic_DNA"/>
</dbReference>
<dbReference type="Proteomes" id="UP001154282">
    <property type="component" value="Unassembled WGS sequence"/>
</dbReference>
<dbReference type="EMBL" id="CAMGYJ010000007">
    <property type="protein sequence ID" value="CAI0444203.1"/>
    <property type="molecule type" value="Genomic_DNA"/>
</dbReference>
<dbReference type="EMBL" id="CAMGYJ010000002">
    <property type="protein sequence ID" value="CAI0385192.1"/>
    <property type="molecule type" value="Genomic_DNA"/>
</dbReference>
<evidence type="ECO:0000313" key="96">
    <source>
        <dbReference type="EMBL" id="CAI0460364.1"/>
    </source>
</evidence>
<dbReference type="EMBL" id="CAMGYJ010000009">
    <property type="protein sequence ID" value="CAI0474517.1"/>
    <property type="molecule type" value="Genomic_DNA"/>
</dbReference>
<dbReference type="EMBL" id="CAMGYJ010000011">
    <property type="protein sequence ID" value="CAI0620057.1"/>
    <property type="molecule type" value="Genomic_DNA"/>
</dbReference>
<dbReference type="EMBL" id="CAMGYJ010000008">
    <property type="protein sequence ID" value="CAI0457346.1"/>
    <property type="molecule type" value="Genomic_DNA"/>
</dbReference>
<dbReference type="EMBL" id="CAMGYJ010000002">
    <property type="protein sequence ID" value="CAI0380904.1"/>
    <property type="molecule type" value="Genomic_DNA"/>
</dbReference>
<evidence type="ECO:0000313" key="57">
    <source>
        <dbReference type="EMBL" id="CAI0424855.1"/>
    </source>
</evidence>
<evidence type="ECO:0000313" key="100">
    <source>
        <dbReference type="EMBL" id="CAI0462691.1"/>
    </source>
</evidence>
<evidence type="ECO:0000313" key="88">
    <source>
        <dbReference type="EMBL" id="CAI0450766.1"/>
    </source>
</evidence>
<dbReference type="EMBL" id="CAMGYJ010000005">
    <property type="protein sequence ID" value="CAI0419922.1"/>
    <property type="molecule type" value="Genomic_DNA"/>
</dbReference>
<dbReference type="EMBL" id="CAMGYJ010000002">
    <property type="protein sequence ID" value="CAI0380563.1"/>
    <property type="molecule type" value="Genomic_DNA"/>
</dbReference>
<evidence type="ECO:0000313" key="31">
    <source>
        <dbReference type="EMBL" id="CAI0398286.1"/>
    </source>
</evidence>
<evidence type="ECO:0000313" key="32">
    <source>
        <dbReference type="EMBL" id="CAI0398950.1"/>
    </source>
</evidence>
<evidence type="ECO:0000313" key="6">
    <source>
        <dbReference type="EMBL" id="CAI0380318.1"/>
    </source>
</evidence>
<evidence type="ECO:0000313" key="108">
    <source>
        <dbReference type="EMBL" id="CAI0464534.1"/>
    </source>
</evidence>
<evidence type="ECO:0000313" key="149">
    <source>
        <dbReference type="EMBL" id="CAI0619159.1"/>
    </source>
</evidence>
<dbReference type="EMBL" id="CAMGYJ010000008">
    <property type="protein sequence ID" value="CAI0464707.1"/>
    <property type="molecule type" value="Genomic_DNA"/>
</dbReference>
<dbReference type="EMBL" id="CAMGYJ010000010">
    <property type="protein sequence ID" value="CAI0549754.1"/>
    <property type="molecule type" value="Genomic_DNA"/>
</dbReference>
<dbReference type="EMBL" id="CAMGYJ010000009">
    <property type="protein sequence ID" value="CAI0540738.1"/>
    <property type="molecule type" value="Genomic_DNA"/>
</dbReference>
<dbReference type="EMBL" id="CAMGYJ010000007">
    <property type="protein sequence ID" value="CAI0450766.1"/>
    <property type="molecule type" value="Genomic_DNA"/>
</dbReference>
<dbReference type="EMBL" id="CAMGYJ010000009">
    <property type="protein sequence ID" value="CAI0544854.1"/>
    <property type="molecule type" value="Genomic_DNA"/>
</dbReference>
<evidence type="ECO:0000313" key="134">
    <source>
        <dbReference type="EMBL" id="CAI0550412.1"/>
    </source>
</evidence>
<dbReference type="EMBL" id="CAMGYJ010000011">
    <property type="protein sequence ID" value="CAI0619159.1"/>
    <property type="molecule type" value="Genomic_DNA"/>
</dbReference>
<evidence type="ECO:0000313" key="77">
    <source>
        <dbReference type="EMBL" id="CAI0444203.1"/>
    </source>
</evidence>
<dbReference type="EMBL" id="CAMGYJ010000004">
    <property type="protein sequence ID" value="CAI0405559.1"/>
    <property type="molecule type" value="Genomic_DNA"/>
</dbReference>
<evidence type="ECO:0000313" key="129">
    <source>
        <dbReference type="EMBL" id="CAI0549330.1"/>
    </source>
</evidence>
<evidence type="ECO:0000313" key="37">
    <source>
        <dbReference type="EMBL" id="CAI0401044.1"/>
    </source>
</evidence>
<evidence type="ECO:0000313" key="101">
    <source>
        <dbReference type="EMBL" id="CAI0463353.1"/>
    </source>
</evidence>
<dbReference type="EMBL" id="CAMGYJ010000009">
    <property type="protein sequence ID" value="CAI0476504.1"/>
    <property type="molecule type" value="Genomic_DNA"/>
</dbReference>
<evidence type="ECO:0000313" key="132">
    <source>
        <dbReference type="EMBL" id="CAI0550052.1"/>
    </source>
</evidence>
<dbReference type="EMBL" id="CAMGYJ010000007">
    <property type="protein sequence ID" value="CAI0445511.1"/>
    <property type="molecule type" value="Genomic_DNA"/>
</dbReference>
<evidence type="ECO:0000313" key="11">
    <source>
        <dbReference type="EMBL" id="CAI0381733.1"/>
    </source>
</evidence>
<evidence type="ECO:0000313" key="113">
    <source>
        <dbReference type="EMBL" id="CAI0474517.1"/>
    </source>
</evidence>
<dbReference type="EMBL" id="CAMGYJ010000002">
    <property type="protein sequence ID" value="CAI0380420.1"/>
    <property type="molecule type" value="Genomic_DNA"/>
</dbReference>
<evidence type="ECO:0000313" key="127">
    <source>
        <dbReference type="EMBL" id="CAI0547745.1"/>
    </source>
</evidence>
<evidence type="ECO:0000313" key="135">
    <source>
        <dbReference type="EMBL" id="CAI0550866.1"/>
    </source>
</evidence>
<evidence type="ECO:0000313" key="120">
    <source>
        <dbReference type="EMBL" id="CAI0540594.1"/>
    </source>
</evidence>
<dbReference type="EMBL" id="CAMGYJ010000005">
    <property type="protein sequence ID" value="CAI0421941.1"/>
    <property type="molecule type" value="Genomic_DNA"/>
</dbReference>
<evidence type="ECO:0000313" key="24">
    <source>
        <dbReference type="EMBL" id="CAI0388905.1"/>
    </source>
</evidence>
<name>A0AAV0KEH5_9ROSI</name>
<evidence type="ECO:0000313" key="136">
    <source>
        <dbReference type="EMBL" id="CAI0550867.1"/>
    </source>
</evidence>
<dbReference type="EMBL" id="CAMGYJ010000007">
    <property type="protein sequence ID" value="CAI0448578.1"/>
    <property type="molecule type" value="Genomic_DNA"/>
</dbReference>
<evidence type="ECO:0000313" key="116">
    <source>
        <dbReference type="EMBL" id="CAI0476504.1"/>
    </source>
</evidence>
<accession>A0AAV0KEH5</accession>
<evidence type="ECO:0000313" key="71">
    <source>
        <dbReference type="EMBL" id="CAI0431919.1"/>
    </source>
</evidence>
<evidence type="ECO:0000313" key="46">
    <source>
        <dbReference type="EMBL" id="CAI0413285.1"/>
    </source>
</evidence>
<evidence type="ECO:0000313" key="133">
    <source>
        <dbReference type="EMBL" id="CAI0550324.1"/>
    </source>
</evidence>
<evidence type="ECO:0000313" key="38">
    <source>
        <dbReference type="EMBL" id="CAI0401127.1"/>
    </source>
</evidence>
<dbReference type="EMBL" id="CAMGYJ010000003">
    <property type="protein sequence ID" value="CAI0388746.1"/>
    <property type="molecule type" value="Genomic_DNA"/>
</dbReference>
<dbReference type="EMBL" id="CAMGYJ010000005">
    <property type="protein sequence ID" value="CAI0419909.1"/>
    <property type="molecule type" value="Genomic_DNA"/>
</dbReference>
<dbReference type="EMBL" id="CAMGYJ010000002">
    <property type="protein sequence ID" value="CAI0384430.1"/>
    <property type="molecule type" value="Genomic_DNA"/>
</dbReference>
<evidence type="ECO:0000313" key="152">
    <source>
        <dbReference type="EMBL" id="CAI0625588.1"/>
    </source>
</evidence>
<evidence type="ECO:0000313" key="78">
    <source>
        <dbReference type="EMBL" id="CAI0444337.1"/>
    </source>
</evidence>
<dbReference type="EMBL" id="CAMGYJ010000008">
    <property type="protein sequence ID" value="CAI0464401.1"/>
    <property type="molecule type" value="Genomic_DNA"/>
</dbReference>
<evidence type="ECO:0000313" key="27">
    <source>
        <dbReference type="EMBL" id="CAI0391279.1"/>
    </source>
</evidence>
<dbReference type="EMBL" id="CAMGYJ010000010">
    <property type="protein sequence ID" value="CAI0550324.1"/>
    <property type="molecule type" value="Genomic_DNA"/>
</dbReference>
<evidence type="ECO:0000313" key="62">
    <source>
        <dbReference type="EMBL" id="CAI0426984.1"/>
    </source>
</evidence>
<dbReference type="EMBL" id="CAMGYJ010000009">
    <property type="protein sequence ID" value="CAI0544371.1"/>
    <property type="molecule type" value="Genomic_DNA"/>
</dbReference>
<evidence type="ECO:0000313" key="94">
    <source>
        <dbReference type="EMBL" id="CAI0460358.1"/>
    </source>
</evidence>
<evidence type="ECO:0000313" key="67">
    <source>
        <dbReference type="EMBL" id="CAI0429783.1"/>
    </source>
</evidence>
<dbReference type="EMBL" id="CAMGYJ010000006">
    <property type="protein sequence ID" value="CAI0433871.1"/>
    <property type="molecule type" value="Genomic_DNA"/>
</dbReference>
<dbReference type="EMBL" id="CAMGYJ010000008">
    <property type="protein sequence ID" value="CAI0457349.1"/>
    <property type="molecule type" value="Genomic_DNA"/>
</dbReference>
<evidence type="ECO:0000313" key="76">
    <source>
        <dbReference type="EMBL" id="CAI0437280.1"/>
    </source>
</evidence>
<evidence type="ECO:0000313" key="2">
    <source>
        <dbReference type="EMBL" id="CAI0378887.1"/>
    </source>
</evidence>
<dbReference type="EMBL" id="CAMGYJ010000007">
    <property type="protein sequence ID" value="CAI0444400.1"/>
    <property type="molecule type" value="Genomic_DNA"/>
</dbReference>
<dbReference type="EMBL" id="CAMGYJ010000002">
    <property type="protein sequence ID" value="CAI0378967.1"/>
    <property type="molecule type" value="Genomic_DNA"/>
</dbReference>
<evidence type="ECO:0000313" key="90">
    <source>
        <dbReference type="EMBL" id="CAI0453657.1"/>
    </source>
</evidence>
<dbReference type="EMBL" id="CAMGYJ010000010">
    <property type="protein sequence ID" value="CAI0550052.1"/>
    <property type="molecule type" value="Genomic_DNA"/>
</dbReference>
<dbReference type="EMBL" id="CAMGYJ010000009">
    <property type="protein sequence ID" value="CAI0545813.1"/>
    <property type="molecule type" value="Genomic_DNA"/>
</dbReference>
<dbReference type="EMBL" id="CAMGYJ010000008">
    <property type="protein sequence ID" value="CAI0464463.1"/>
    <property type="molecule type" value="Genomic_DNA"/>
</dbReference>
<dbReference type="EMBL" id="CAMGYJ010000004">
    <property type="protein sequence ID" value="CAI0401127.1"/>
    <property type="molecule type" value="Genomic_DNA"/>
</dbReference>
<proteinExistence type="predicted"/>
<dbReference type="EMBL" id="CAMGYJ010000008">
    <property type="protein sequence ID" value="CAI0460364.1"/>
    <property type="molecule type" value="Genomic_DNA"/>
</dbReference>
<dbReference type="EMBL" id="CAMGYJ010000008">
    <property type="protein sequence ID" value="CAI0460360.1"/>
    <property type="molecule type" value="Genomic_DNA"/>
</dbReference>
<evidence type="ECO:0000313" key="3">
    <source>
        <dbReference type="EMBL" id="CAI0378967.1"/>
    </source>
</evidence>
<evidence type="ECO:0000313" key="125">
    <source>
        <dbReference type="EMBL" id="CAI0545506.1"/>
    </source>
</evidence>
<evidence type="ECO:0000313" key="102">
    <source>
        <dbReference type="EMBL" id="CAI0463469.1"/>
    </source>
</evidence>
<evidence type="ECO:0000313" key="49">
    <source>
        <dbReference type="EMBL" id="CAI0419922.1"/>
    </source>
</evidence>
<evidence type="ECO:0000313" key="117">
    <source>
        <dbReference type="EMBL" id="CAI0476901.1"/>
    </source>
</evidence>
<evidence type="ECO:0000313" key="58">
    <source>
        <dbReference type="EMBL" id="CAI0424978.1"/>
    </source>
</evidence>
<dbReference type="EMBL" id="CAMGYJ010000009">
    <property type="protein sequence ID" value="CAI0476901.1"/>
    <property type="molecule type" value="Genomic_DNA"/>
</dbReference>
<evidence type="ECO:0000313" key="13">
    <source>
        <dbReference type="EMBL" id="CAI0382499.1"/>
    </source>
</evidence>
<evidence type="ECO:0000313" key="39">
    <source>
        <dbReference type="EMBL" id="CAI0401280.1"/>
    </source>
</evidence>
<evidence type="ECO:0000313" key="150">
    <source>
        <dbReference type="EMBL" id="CAI0620057.1"/>
    </source>
</evidence>
<evidence type="ECO:0000313" key="17">
    <source>
        <dbReference type="EMBL" id="CAI0383822.1"/>
    </source>
</evidence>
<evidence type="ECO:0000313" key="28">
    <source>
        <dbReference type="EMBL" id="CAI0393204.1"/>
    </source>
</evidence>
<evidence type="ECO:0000313" key="137">
    <source>
        <dbReference type="EMBL" id="CAI0552302.1"/>
    </source>
</evidence>
<evidence type="ECO:0000313" key="40">
    <source>
        <dbReference type="EMBL" id="CAI0402543.1"/>
    </source>
</evidence>
<evidence type="ECO:0000313" key="15">
    <source>
        <dbReference type="EMBL" id="CAI0383489.1"/>
    </source>
</evidence>
<dbReference type="EMBL" id="CAMGYJ010000010">
    <property type="protein sequence ID" value="CAI0549517.1"/>
    <property type="molecule type" value="Genomic_DNA"/>
</dbReference>
<evidence type="ECO:0000313" key="118">
    <source>
        <dbReference type="EMBL" id="CAI0491669.1"/>
    </source>
</evidence>
<evidence type="ECO:0000313" key="114">
    <source>
        <dbReference type="EMBL" id="CAI0475231.1"/>
    </source>
</evidence>
<dbReference type="EMBL" id="CAMGYJ010000004">
    <property type="protein sequence ID" value="CAI0401044.1"/>
    <property type="molecule type" value="Genomic_DNA"/>
</dbReference>
<dbReference type="EMBL" id="CAMGYJ010000010">
    <property type="protein sequence ID" value="CAI0547745.1"/>
    <property type="molecule type" value="Genomic_DNA"/>
</dbReference>
<dbReference type="EMBL" id="CAMGYJ010000009">
    <property type="protein sequence ID" value="CAI0491669.1"/>
    <property type="molecule type" value="Genomic_DNA"/>
</dbReference>
<dbReference type="EMBL" id="CAMGYJ010000002">
    <property type="protein sequence ID" value="CAI0384043.1"/>
    <property type="molecule type" value="Genomic_DNA"/>
</dbReference>
<dbReference type="EMBL" id="CAMGYJ010000002">
    <property type="protein sequence ID" value="CAI0383125.1"/>
    <property type="molecule type" value="Genomic_DNA"/>
</dbReference>
<evidence type="ECO:0000313" key="89">
    <source>
        <dbReference type="EMBL" id="CAI0451741.1"/>
    </source>
</evidence>
<dbReference type="EMBL" id="CAMGYJ010000006">
    <property type="protein sequence ID" value="CAI0437280.1"/>
    <property type="molecule type" value="Genomic_DNA"/>
</dbReference>
<dbReference type="EMBL" id="CAMGYJ010000011">
    <property type="protein sequence ID" value="CAI0557353.1"/>
    <property type="molecule type" value="Genomic_DNA"/>
</dbReference>
<dbReference type="EMBL" id="CAMGYJ010000010">
    <property type="protein sequence ID" value="CAI0553555.1"/>
    <property type="molecule type" value="Genomic_DNA"/>
</dbReference>
<evidence type="ECO:0000313" key="145">
    <source>
        <dbReference type="EMBL" id="CAI0559471.1"/>
    </source>
</evidence>
<dbReference type="EMBL" id="CAMGYJ010000008">
    <property type="protein sequence ID" value="CAI0463353.1"/>
    <property type="molecule type" value="Genomic_DNA"/>
</dbReference>
<dbReference type="EMBL" id="CAMGYJ010000011">
    <property type="protein sequence ID" value="CAI0625588.1"/>
    <property type="molecule type" value="Genomic_DNA"/>
</dbReference>
<evidence type="ECO:0000313" key="151">
    <source>
        <dbReference type="EMBL" id="CAI0625481.1"/>
    </source>
</evidence>
<dbReference type="EMBL" id="CAMGYJ010000002">
    <property type="protein sequence ID" value="CAI0376525.1"/>
    <property type="molecule type" value="Genomic_DNA"/>
</dbReference>
<evidence type="ECO:0000313" key="95">
    <source>
        <dbReference type="EMBL" id="CAI0460360.1"/>
    </source>
</evidence>
<evidence type="ECO:0000313" key="30">
    <source>
        <dbReference type="EMBL" id="CAI0395730.1"/>
    </source>
</evidence>
<dbReference type="EMBL" id="CAMGYJ010000002">
    <property type="protein sequence ID" value="CAI0381733.1"/>
    <property type="molecule type" value="Genomic_DNA"/>
</dbReference>
<dbReference type="EMBL" id="CAMGYJ010000006">
    <property type="protein sequence ID" value="CAI0430828.1"/>
    <property type="molecule type" value="Genomic_DNA"/>
</dbReference>
<evidence type="ECO:0000313" key="56">
    <source>
        <dbReference type="EMBL" id="CAI0424313.1"/>
    </source>
</evidence>
<organism evidence="51 155">
    <name type="scientific">Linum tenue</name>
    <dbReference type="NCBI Taxonomy" id="586396"/>
    <lineage>
        <taxon>Eukaryota</taxon>
        <taxon>Viridiplantae</taxon>
        <taxon>Streptophyta</taxon>
        <taxon>Embryophyta</taxon>
        <taxon>Tracheophyta</taxon>
        <taxon>Spermatophyta</taxon>
        <taxon>Magnoliopsida</taxon>
        <taxon>eudicotyledons</taxon>
        <taxon>Gunneridae</taxon>
        <taxon>Pentapetalae</taxon>
        <taxon>rosids</taxon>
        <taxon>fabids</taxon>
        <taxon>Malpighiales</taxon>
        <taxon>Linaceae</taxon>
        <taxon>Linum</taxon>
    </lineage>
</organism>
<dbReference type="EMBL" id="CAMGYJ010000005">
    <property type="protein sequence ID" value="CAI0420426.1"/>
    <property type="molecule type" value="Genomic_DNA"/>
</dbReference>
<evidence type="ECO:0000313" key="153">
    <source>
        <dbReference type="EMBL" id="CAI0626836.1"/>
    </source>
</evidence>
<keyword evidence="155" id="KW-1185">Reference proteome</keyword>
<dbReference type="EMBL" id="CAMGYJ010000003">
    <property type="protein sequence ID" value="CAI0391279.1"/>
    <property type="molecule type" value="Genomic_DNA"/>
</dbReference>
<gene>
    <name evidence="32" type="ORF">LITE_LOCUS10109</name>
    <name evidence="33" type="ORF">LITE_LOCUS10293</name>
    <name evidence="34" type="ORF">LITE_LOCUS10507</name>
    <name evidence="35" type="ORF">LITE_LOCUS10532</name>
    <name evidence="1" type="ORF">LITE_LOCUS1057</name>
    <name evidence="36" type="ORF">LITE_LOCUS10852</name>
    <name evidence="37" type="ORF">LITE_LOCUS11027</name>
    <name evidence="38" type="ORF">LITE_LOCUS11063</name>
    <name evidence="39" type="ORF">LITE_LOCUS11128</name>
    <name evidence="40" type="ORF">LITE_LOCUS11651</name>
    <name evidence="41" type="ORF">LITE_LOCUS11791</name>
    <name evidence="42" type="ORF">LITE_LOCUS11965</name>
    <name evidence="43" type="ORF">LITE_LOCUS12082</name>
    <name evidence="44" type="ORF">LITE_LOCUS12180</name>
    <name evidence="45" type="ORF">LITE_LOCUS12907</name>
    <name evidence="46" type="ORF">LITE_LOCUS15864</name>
    <name evidence="47" type="ORF">LITE_LOCUS18042</name>
    <name evidence="48" type="ORF">LITE_LOCUS18175</name>
    <name evidence="49" type="ORF">LITE_LOCUS18182</name>
    <name evidence="50" type="ORF">LITE_LOCUS18374</name>
    <name evidence="51" type="ORF">LITE_LOCUS18377</name>
    <name evidence="52" type="ORF">LITE_LOCUS18429</name>
    <name evidence="53" type="ORF">LITE_LOCUS18432</name>
    <name evidence="54" type="ORF">LITE_LOCUS18972</name>
    <name evidence="55" type="ORF">LITE_LOCUS19337</name>
    <name evidence="56" type="ORF">LITE_LOCUS19896</name>
    <name evidence="57" type="ORF">LITE_LOCUS20101</name>
    <name evidence="58" type="ORF">LITE_LOCUS20158</name>
    <name evidence="59" type="ORF">LITE_LOCUS20188</name>
    <name evidence="60" type="ORF">LITE_LOCUS20311</name>
    <name evidence="2" type="ORF">LITE_LOCUS2061</name>
    <name evidence="61" type="ORF">LITE_LOCUS20936</name>
    <name evidence="3" type="ORF">LITE_LOCUS2100</name>
    <name evidence="62" type="ORF">LITE_LOCUS21011</name>
    <name evidence="63" type="ORF">LITE_LOCUS21047</name>
    <name evidence="64" type="ORF">LITE_LOCUS21155</name>
    <name evidence="65" type="ORF">LITE_LOCUS21753</name>
    <name evidence="66" type="ORF">LITE_LOCUS22223</name>
    <name evidence="67" type="ORF">LITE_LOCUS22304</name>
    <name evidence="68" type="ORF">LITE_LOCUS22543</name>
    <name evidence="69" type="ORF">LITE_LOCUS22779</name>
    <name evidence="70" type="ORF">LITE_LOCUS22785</name>
    <name evidence="71" type="ORF">LITE_LOCUS23214</name>
    <name evidence="72" type="ORF">LITE_LOCUS23855</name>
    <name evidence="73" type="ORF">LITE_LOCUS24073</name>
    <name evidence="74" type="ORF">LITE_LOCUS24170</name>
    <name evidence="75" type="ORF">LITE_LOCUS25058</name>
    <name evidence="4" type="ORF">LITE_LOCUS2527</name>
    <name evidence="5" type="ORF">LITE_LOCUS2538</name>
    <name evidence="76" type="ORF">LITE_LOCUS25405</name>
    <name evidence="6" type="ORF">LITE_LOCUS2607</name>
    <name evidence="7" type="ORF">LITE_LOCUS2663</name>
    <name evidence="8" type="ORF">LITE_LOCUS2735</name>
    <name evidence="9" type="ORF">LITE_LOCUS2754</name>
    <name evidence="77" type="ORF">LITE_LOCUS28006</name>
    <name evidence="78" type="ORF">LITE_LOCUS28061</name>
    <name evidence="79" type="ORF">LITE_LOCUS28096</name>
    <name evidence="80" type="ORF">LITE_LOCUS28368</name>
    <name evidence="81" type="ORF">LITE_LOCUS28599</name>
    <name evidence="82" type="ORF">LITE_LOCUS28716</name>
    <name evidence="83" type="ORF">LITE_LOCUS28759</name>
    <name evidence="10" type="ORF">LITE_LOCUS2879</name>
    <name evidence="84" type="ORF">LITE_LOCUS28896</name>
    <name evidence="85" type="ORF">LITE_LOCUS28928</name>
    <name evidence="86" type="ORF">LITE_LOCUS29331</name>
    <name evidence="87" type="ORF">LITE_LOCUS29843</name>
    <name evidence="88" type="ORF">LITE_LOCUS30630</name>
    <name evidence="89" type="ORF">LITE_LOCUS30971</name>
    <name evidence="90" type="ORF">LITE_LOCUS31672</name>
    <name evidence="11" type="ORF">LITE_LOCUS3276</name>
    <name evidence="91" type="ORF">LITE_LOCUS33105</name>
    <name evidence="92" type="ORF">LITE_LOCUS33108</name>
    <name evidence="12" type="ORF">LITE_LOCUS3329</name>
    <name evidence="93" type="ORF">LITE_LOCUS33701</name>
    <name evidence="94" type="ORF">LITE_LOCUS34433</name>
    <name evidence="95" type="ORF">LITE_LOCUS34435</name>
    <name evidence="96" type="ORF">LITE_LOCUS34439</name>
    <name evidence="97" type="ORF">LITE_LOCUS34858</name>
    <name evidence="98" type="ORF">LITE_LOCUS34883</name>
    <name evidence="99" type="ORF">LITE_LOCUS35063</name>
    <name evidence="100" type="ORF">LITE_LOCUS35468</name>
    <name evidence="101" type="ORF">LITE_LOCUS35728</name>
    <name evidence="102" type="ORF">LITE_LOCUS35776</name>
    <name evidence="103" type="ORF">LITE_LOCUS35834</name>
    <name evidence="13" type="ORF">LITE_LOCUS3591</name>
    <name evidence="104" type="ORF">LITE_LOCUS35972</name>
    <name evidence="105" type="ORF">LITE_LOCUS36063</name>
    <name evidence="106" type="ORF">LITE_LOCUS36174</name>
    <name evidence="107" type="ORF">LITE_LOCUS36196</name>
    <name evidence="108" type="ORF">LITE_LOCUS36221</name>
    <name evidence="109" type="ORF">LITE_LOCUS36296</name>
    <name evidence="110" type="ORF">LITE_LOCUS36338</name>
    <name evidence="111" type="ORF">LITE_LOCUS36404</name>
    <name evidence="14" type="ORF">LITE_LOCUS3864</name>
    <name evidence="112" type="ORF">LITE_LOCUS39466</name>
    <name evidence="113" type="ORF">LITE_LOCUS40077</name>
    <name evidence="15" type="ORF">LITE_LOCUS4015</name>
    <name evidence="16" type="ORF">LITE_LOCUS4022</name>
    <name evidence="114" type="ORF">LITE_LOCUS40354</name>
    <name evidence="115" type="ORF">LITE_LOCUS40672</name>
    <name evidence="116" type="ORF">LITE_LOCUS40809</name>
    <name evidence="117" type="ORF">LITE_LOCUS40965</name>
    <name evidence="118" type="ORF">LITE_LOCUS41045</name>
    <name evidence="17" type="ORF">LITE_LOCUS4160</name>
    <name evidence="119" type="ORF">LITE_LOCUS41735</name>
    <name evidence="120" type="ORF">LITE_LOCUS41764</name>
    <name evidence="121" type="ORF">LITE_LOCUS41817</name>
    <name evidence="18" type="ORF">LITE_LOCUS4261</name>
    <name evidence="122" type="ORF">LITE_LOCUS43162</name>
    <name evidence="123" type="ORF">LITE_LOCUS43325</name>
    <name evidence="124" type="ORF">LITE_LOCUS43326</name>
    <name evidence="125" type="ORF">LITE_LOCUS43614</name>
    <name evidence="126" type="ORF">LITE_LOCUS43719</name>
    <name evidence="19" type="ORF">LITE_LOCUS4395</name>
    <name evidence="127" type="ORF">LITE_LOCUS44492</name>
    <name evidence="128" type="ORF">LITE_LOCUS44665</name>
    <name evidence="129" type="ORF">LITE_LOCUS45097</name>
    <name evidence="130" type="ORF">LITE_LOCUS45176</name>
    <name evidence="131" type="ORF">LITE_LOCUS45287</name>
    <name evidence="132" type="ORF">LITE_LOCUS45402</name>
    <name evidence="133" type="ORF">LITE_LOCUS45498</name>
    <name evidence="134" type="ORF">LITE_LOCUS45536</name>
    <name evidence="135" type="ORF">LITE_LOCUS45699</name>
    <name evidence="136" type="ORF">LITE_LOCUS45700</name>
    <name evidence="137" type="ORF">LITE_LOCUS46364</name>
    <name evidence="138" type="ORF">LITE_LOCUS46365</name>
    <name evidence="139" type="ORF">LITE_LOCUS46880</name>
    <name evidence="20" type="ORF">LITE_LOCUS4694</name>
    <name evidence="21" type="ORF">LITE_LOCUS4697</name>
    <name evidence="140" type="ORF">LITE_LOCUS47767</name>
    <name evidence="141" type="ORF">LITE_LOCUS48329</name>
    <name evidence="142" type="ORF">LITE_LOCUS48823</name>
    <name evidence="143" type="ORF">LITE_LOCUS49078</name>
    <name evidence="144" type="ORF">LITE_LOCUS49100</name>
    <name evidence="145" type="ORF">LITE_LOCUS49233</name>
    <name evidence="146" type="ORF">LITE_LOCUS49396</name>
    <name evidence="147" type="ORF">LITE_LOCUS49398</name>
    <name evidence="148" type="ORF">LITE_LOCUS49579</name>
    <name evidence="149" type="ORF">LITE_LOCUS50340</name>
    <name evidence="150" type="ORF">LITE_LOCUS50347</name>
    <name evidence="151" type="ORF">LITE_LOCUS50447</name>
    <name evidence="152" type="ORF">LITE_LOCUS50500</name>
    <name evidence="153" type="ORF">LITE_LOCUS51027</name>
    <name evidence="154" type="ORF">LITE_LOCUS51386</name>
    <name evidence="22" type="ORF">LITE_LOCUS5200</name>
    <name evidence="23" type="ORF">LITE_LOCUS5963</name>
    <name evidence="24" type="ORF">LITE_LOCUS6019</name>
    <name evidence="25" type="ORF">LITE_LOCUS6350</name>
    <name evidence="26" type="ORF">LITE_LOCUS6645</name>
    <name evidence="27" type="ORF">LITE_LOCUS7099</name>
    <name evidence="28" type="ORF">LITE_LOCUS7838</name>
    <name evidence="29" type="ORF">LITE_LOCUS8078</name>
    <name evidence="30" type="ORF">LITE_LOCUS8822</name>
    <name evidence="31" type="ORF">LITE_LOCUS9845</name>
</gene>
<evidence type="ECO:0000313" key="5">
    <source>
        <dbReference type="EMBL" id="CAI0380133.1"/>
    </source>
</evidence>
<dbReference type="EMBL" id="CAMGYJ010000004">
    <property type="protein sequence ID" value="CAI0399887.1"/>
    <property type="molecule type" value="Genomic_DNA"/>
</dbReference>
<dbReference type="EMBL" id="CAMGYJ010000007">
    <property type="protein sequence ID" value="CAI0444337.1"/>
    <property type="molecule type" value="Genomic_DNA"/>
</dbReference>
<evidence type="ECO:0000313" key="155">
    <source>
        <dbReference type="Proteomes" id="UP001154282"/>
    </source>
</evidence>
<evidence type="ECO:0000313" key="121">
    <source>
        <dbReference type="EMBL" id="CAI0540738.1"/>
    </source>
</evidence>
<dbReference type="EMBL" id="CAMGYJ010000002">
    <property type="protein sequence ID" value="CAI0382499.1"/>
    <property type="molecule type" value="Genomic_DNA"/>
</dbReference>
<dbReference type="EMBL" id="CAMGYJ010000004">
    <property type="protein sequence ID" value="CAI0398286.1"/>
    <property type="molecule type" value="Genomic_DNA"/>
</dbReference>
<reference evidence="51" key="1">
    <citation type="submission" date="2022-08" db="EMBL/GenBank/DDBJ databases">
        <authorList>
            <person name="Gutierrez-Valencia J."/>
        </authorList>
    </citation>
    <scope>NUCLEOTIDE SEQUENCE</scope>
</reference>
<dbReference type="EMBL" id="CAMGYJ010000010">
    <property type="protein sequence ID" value="CAI0548146.1"/>
    <property type="molecule type" value="Genomic_DNA"/>
</dbReference>
<dbReference type="EMBL" id="CAMGYJ010000010">
    <property type="protein sequence ID" value="CAI0552302.1"/>
    <property type="molecule type" value="Genomic_DNA"/>
</dbReference>
<evidence type="ECO:0000313" key="140">
    <source>
        <dbReference type="EMBL" id="CAI0555889.1"/>
    </source>
</evidence>
<evidence type="ECO:0000313" key="106">
    <source>
        <dbReference type="EMBL" id="CAI0464401.1"/>
    </source>
</evidence>
<evidence type="ECO:0000313" key="70">
    <source>
        <dbReference type="EMBL" id="CAI0430839.1"/>
    </source>
</evidence>
<dbReference type="EMBL" id="CAMGYJ010000011">
    <property type="protein sequence ID" value="CAI0627755.1"/>
    <property type="molecule type" value="Genomic_DNA"/>
</dbReference>
<evidence type="ECO:0000313" key="128">
    <source>
        <dbReference type="EMBL" id="CAI0548146.1"/>
    </source>
</evidence>
<evidence type="ECO:0000313" key="4">
    <source>
        <dbReference type="EMBL" id="CAI0380099.1"/>
    </source>
</evidence>
<dbReference type="EMBL" id="CAMGYJ010000003">
    <property type="protein sequence ID" value="CAI0389625.1"/>
    <property type="molecule type" value="Genomic_DNA"/>
</dbReference>
<dbReference type="EMBL" id="CAMGYJ010000003">
    <property type="protein sequence ID" value="CAI0393790.1"/>
    <property type="molecule type" value="Genomic_DNA"/>
</dbReference>
<dbReference type="EMBL" id="CAMGYJ010000006">
    <property type="protein sequence ID" value="CAI0430839.1"/>
    <property type="molecule type" value="Genomic_DNA"/>
</dbReference>
<dbReference type="EMBL" id="CAMGYJ010000009">
    <property type="protein sequence ID" value="CAI0475231.1"/>
    <property type="molecule type" value="Genomic_DNA"/>
</dbReference>
<evidence type="ECO:0000313" key="72">
    <source>
        <dbReference type="EMBL" id="CAI0433408.1"/>
    </source>
</evidence>
<evidence type="ECO:0000313" key="14">
    <source>
        <dbReference type="EMBL" id="CAI0383125.1"/>
    </source>
</evidence>
<evidence type="ECO:0000313" key="110">
    <source>
        <dbReference type="EMBL" id="CAI0464839.1"/>
    </source>
</evidence>
<dbReference type="EMBL" id="CAMGYJ010000007">
    <property type="protein sequence ID" value="CAI0451741.1"/>
    <property type="molecule type" value="Genomic_DNA"/>
</dbReference>
<dbReference type="EMBL" id="CAMGYJ010000003">
    <property type="protein sequence ID" value="CAI0395730.1"/>
    <property type="molecule type" value="Genomic_DNA"/>
</dbReference>
<dbReference type="EMBL" id="CAMGYJ010000005">
    <property type="protein sequence ID" value="CAI0420600.1"/>
    <property type="molecule type" value="Genomic_DNA"/>
</dbReference>
<evidence type="ECO:0000313" key="119">
    <source>
        <dbReference type="EMBL" id="CAI0540536.1"/>
    </source>
</evidence>
<evidence type="ECO:0000313" key="48">
    <source>
        <dbReference type="EMBL" id="CAI0419909.1"/>
    </source>
</evidence>
<evidence type="ECO:0000313" key="22">
    <source>
        <dbReference type="EMBL" id="CAI0386704.1"/>
    </source>
</evidence>
<dbReference type="EMBL" id="CAMGYJ010000008">
    <property type="protein sequence ID" value="CAI0464956.1"/>
    <property type="molecule type" value="Genomic_DNA"/>
</dbReference>
<dbReference type="EMBL" id="CAMGYJ010000006">
    <property type="protein sequence ID" value="CAI0430300.1"/>
    <property type="molecule type" value="Genomic_DNA"/>
</dbReference>
<dbReference type="EMBL" id="CAMGYJ010000010">
    <property type="protein sequence ID" value="CAI0549330.1"/>
    <property type="molecule type" value="Genomic_DNA"/>
</dbReference>
<dbReference type="EMBL" id="CAMGYJ010000011">
    <property type="protein sequence ID" value="CAI0626836.1"/>
    <property type="molecule type" value="Genomic_DNA"/>
</dbReference>
<dbReference type="EMBL" id="CAMGYJ010000005">
    <property type="protein sequence ID" value="CAI0425251.1"/>
    <property type="molecule type" value="Genomic_DNA"/>
</dbReference>
<dbReference type="EMBL" id="CAMGYJ010000005">
    <property type="protein sequence ID" value="CAI0425023.1"/>
    <property type="molecule type" value="Genomic_DNA"/>
</dbReference>
<dbReference type="EMBL" id="CAMGYJ010000005">
    <property type="protein sequence ID" value="CAI0424978.1"/>
    <property type="molecule type" value="Genomic_DNA"/>
</dbReference>
<dbReference type="EMBL" id="CAMGYJ010000005">
    <property type="protein sequence ID" value="CAI0419564.1"/>
    <property type="molecule type" value="Genomic_DNA"/>
</dbReference>
<evidence type="ECO:0000313" key="115">
    <source>
        <dbReference type="EMBL" id="CAI0476177.1"/>
    </source>
</evidence>
<dbReference type="EMBL" id="CAMGYJ010000005">
    <property type="protein sequence ID" value="CAI0427323.1"/>
    <property type="molecule type" value="Genomic_DNA"/>
</dbReference>
<evidence type="ECO:0000313" key="141">
    <source>
        <dbReference type="EMBL" id="CAI0557353.1"/>
    </source>
</evidence>
<dbReference type="EMBL" id="CAMGYJ010000008">
    <property type="protein sequence ID" value="CAI0463469.1"/>
    <property type="molecule type" value="Genomic_DNA"/>
</dbReference>
<evidence type="ECO:0000313" key="36">
    <source>
        <dbReference type="EMBL" id="CAI0400692.1"/>
    </source>
</evidence>
<dbReference type="EMBL" id="CAMGYJ010000008">
    <property type="protein sequence ID" value="CAI0460358.1"/>
    <property type="molecule type" value="Genomic_DNA"/>
</dbReference>
<evidence type="ECO:0000313" key="144">
    <source>
        <dbReference type="EMBL" id="CAI0559192.1"/>
    </source>
</evidence>
<evidence type="ECO:0000313" key="41">
    <source>
        <dbReference type="EMBL" id="CAI0402836.1"/>
    </source>
</evidence>
<dbReference type="EMBL" id="CAMGYJ010000004">
    <property type="protein sequence ID" value="CAI0398950.1"/>
    <property type="molecule type" value="Genomic_DNA"/>
</dbReference>
<dbReference type="EMBL" id="CAMGYJ010000010">
    <property type="protein sequence ID" value="CAI0550867.1"/>
    <property type="molecule type" value="Genomic_DNA"/>
</dbReference>
<evidence type="ECO:0000313" key="143">
    <source>
        <dbReference type="EMBL" id="CAI0559143.1"/>
    </source>
</evidence>
<dbReference type="EMBL" id="CAMGYJ010000007">
    <property type="protein sequence ID" value="CAI0445765.1"/>
    <property type="molecule type" value="Genomic_DNA"/>
</dbReference>
<evidence type="ECO:0000313" key="12">
    <source>
        <dbReference type="EMBL" id="CAI0381847.1"/>
    </source>
</evidence>
<dbReference type="EMBL" id="CAMGYJ010000005">
    <property type="protein sequence ID" value="CAI0420423.1"/>
    <property type="molecule type" value="Genomic_DNA"/>
</dbReference>
<dbReference type="EMBL" id="CAMGYJ010000002">
    <property type="protein sequence ID" value="CAI0380614.1"/>
    <property type="molecule type" value="Genomic_DNA"/>
</dbReference>
<dbReference type="EMBL" id="CAMGYJ010000009">
    <property type="protein sequence ID" value="CAI0540594.1"/>
    <property type="molecule type" value="Genomic_DNA"/>
</dbReference>
<evidence type="ECO:0000313" key="79">
    <source>
        <dbReference type="EMBL" id="CAI0444400.1"/>
    </source>
</evidence>
<evidence type="ECO:0000313" key="53">
    <source>
        <dbReference type="EMBL" id="CAI0420600.1"/>
    </source>
</evidence>
<dbReference type="EMBL" id="CAMGYJ010000010">
    <property type="protein sequence ID" value="CAI0555889.1"/>
    <property type="molecule type" value="Genomic_DNA"/>
</dbReference>
<evidence type="ECO:0000313" key="59">
    <source>
        <dbReference type="EMBL" id="CAI0425023.1"/>
    </source>
</evidence>
<evidence type="ECO:0000313" key="109">
    <source>
        <dbReference type="EMBL" id="CAI0464707.1"/>
    </source>
</evidence>
<dbReference type="EMBL" id="CAMGYJ010000008">
    <property type="protein sequence ID" value="CAI0463955.1"/>
    <property type="molecule type" value="Genomic_DNA"/>
</dbReference>
<evidence type="ECO:0000313" key="45">
    <source>
        <dbReference type="EMBL" id="CAI0405559.1"/>
    </source>
</evidence>
<dbReference type="EMBL" id="CAMGYJ010000008">
    <property type="protein sequence ID" value="CAI0462691.1"/>
    <property type="molecule type" value="Genomic_DNA"/>
</dbReference>
<evidence type="ECO:0000313" key="75">
    <source>
        <dbReference type="EMBL" id="CAI0436364.1"/>
    </source>
</evidence>
<dbReference type="EMBL" id="CAMGYJ010000008">
    <property type="protein sequence ID" value="CAI0464163.1"/>
    <property type="molecule type" value="Genomic_DNA"/>
</dbReference>
<dbReference type="EMBL" id="CAMGYJ010000007">
    <property type="protein sequence ID" value="CAI0445033.1"/>
    <property type="molecule type" value="Genomic_DNA"/>
</dbReference>
<evidence type="ECO:0000313" key="74">
    <source>
        <dbReference type="EMBL" id="CAI0434161.1"/>
    </source>
</evidence>
<dbReference type="EMBL" id="CAMGYJ010000011">
    <property type="protein sequence ID" value="CAI0625481.1"/>
    <property type="molecule type" value="Genomic_DNA"/>
</dbReference>
<dbReference type="EMBL" id="CAMGYJ010000010">
    <property type="protein sequence ID" value="CAI0552303.1"/>
    <property type="molecule type" value="Genomic_DNA"/>
</dbReference>
<evidence type="ECO:0000313" key="92">
    <source>
        <dbReference type="EMBL" id="CAI0457349.1"/>
    </source>
</evidence>
<dbReference type="EMBL" id="CAMGYJ010000004">
    <property type="protein sequence ID" value="CAI0402543.1"/>
    <property type="molecule type" value="Genomic_DNA"/>
</dbReference>
<dbReference type="EMBL" id="CAMGYJ010000005">
    <property type="protein sequence ID" value="CAI0420597.1"/>
    <property type="molecule type" value="Genomic_DNA"/>
</dbReference>
<dbReference type="EMBL" id="CAMGYJ010000002">
    <property type="protein sequence ID" value="CAI0380318.1"/>
    <property type="molecule type" value="Genomic_DNA"/>
</dbReference>
<evidence type="ECO:0000313" key="21">
    <source>
        <dbReference type="EMBL" id="CAI0385192.1"/>
    </source>
</evidence>
<dbReference type="EMBL" id="CAMGYJ010000006">
    <property type="protein sequence ID" value="CAI0428635.1"/>
    <property type="molecule type" value="Genomic_DNA"/>
</dbReference>
<dbReference type="EMBL" id="CAMGYJ010000009">
    <property type="protein sequence ID" value="CAI0476177.1"/>
    <property type="molecule type" value="Genomic_DNA"/>
</dbReference>
<evidence type="ECO:0000313" key="26">
    <source>
        <dbReference type="EMBL" id="CAI0390189.1"/>
    </source>
</evidence>
<evidence type="ECO:0000313" key="126">
    <source>
        <dbReference type="EMBL" id="CAI0545813.1"/>
    </source>
</evidence>
<evidence type="ECO:0000313" key="42">
    <source>
        <dbReference type="EMBL" id="CAI0403288.1"/>
    </source>
</evidence>
<dbReference type="EMBL" id="CAMGYJ010000007">
    <property type="protein sequence ID" value="CAI0446131.1"/>
    <property type="molecule type" value="Genomic_DNA"/>
</dbReference>
<evidence type="ECO:0000313" key="124">
    <source>
        <dbReference type="EMBL" id="CAI0544854.1"/>
    </source>
</evidence>
<evidence type="ECO:0000313" key="104">
    <source>
        <dbReference type="EMBL" id="CAI0463955.1"/>
    </source>
</evidence>
<evidence type="ECO:0000313" key="29">
    <source>
        <dbReference type="EMBL" id="CAI0393790.1"/>
    </source>
</evidence>
<dbReference type="EMBL" id="CAMGYJ010000002">
    <property type="protein sequence ID" value="CAI0378887.1"/>
    <property type="molecule type" value="Genomic_DNA"/>
</dbReference>
<evidence type="ECO:0000313" key="63">
    <source>
        <dbReference type="EMBL" id="CAI0427062.1"/>
    </source>
</evidence>
<dbReference type="EMBL" id="CAMGYJ010000005">
    <property type="protein sequence ID" value="CAI0422943.1"/>
    <property type="molecule type" value="Genomic_DNA"/>
</dbReference>
<dbReference type="EMBL" id="CAMGYJ010000004">
    <property type="protein sequence ID" value="CAI0403288.1"/>
    <property type="molecule type" value="Genomic_DNA"/>
</dbReference>
<dbReference type="EMBL" id="CAMGYJ010000011">
    <property type="protein sequence ID" value="CAI0559192.1"/>
    <property type="molecule type" value="Genomic_DNA"/>
</dbReference>
<dbReference type="EMBL" id="CAMGYJ010000006">
    <property type="protein sequence ID" value="CAI0434161.1"/>
    <property type="molecule type" value="Genomic_DNA"/>
</dbReference>
<evidence type="ECO:0000313" key="68">
    <source>
        <dbReference type="EMBL" id="CAI0430300.1"/>
    </source>
</evidence>
<dbReference type="EMBL" id="CAMGYJ010000007">
    <property type="protein sequence ID" value="CAI0445851.1"/>
    <property type="molecule type" value="Genomic_DNA"/>
</dbReference>
<evidence type="ECO:0000313" key="122">
    <source>
        <dbReference type="EMBL" id="CAI0544371.1"/>
    </source>
</evidence>
<comment type="caution">
    <text evidence="51">The sequence shown here is derived from an EMBL/GenBank/DDBJ whole genome shotgun (WGS) entry which is preliminary data.</text>
</comment>
<evidence type="ECO:0000313" key="19">
    <source>
        <dbReference type="EMBL" id="CAI0384430.1"/>
    </source>
</evidence>
<dbReference type="EMBL" id="CAMGYJ010000005">
    <property type="protein sequence ID" value="CAI0426984.1"/>
    <property type="molecule type" value="Genomic_DNA"/>
</dbReference>